<dbReference type="InterPro" id="IPR055302">
    <property type="entry name" value="F-box_dom-containing"/>
</dbReference>
<dbReference type="CDD" id="cd22160">
    <property type="entry name" value="F-box_AtFBL13-like"/>
    <property type="match status" value="1"/>
</dbReference>
<dbReference type="InterPro" id="IPR055411">
    <property type="entry name" value="LRR_FXL15/At3g58940/PEG3-like"/>
</dbReference>
<evidence type="ECO:0000259" key="2">
    <source>
        <dbReference type="PROSITE" id="PS50181"/>
    </source>
</evidence>
<feature type="domain" description="F-box" evidence="2">
    <location>
        <begin position="50"/>
        <end position="108"/>
    </location>
</feature>
<dbReference type="InterPro" id="IPR036047">
    <property type="entry name" value="F-box-like_dom_sf"/>
</dbReference>
<dbReference type="InterPro" id="IPR053781">
    <property type="entry name" value="F-box_AtFBL13-like"/>
</dbReference>
<dbReference type="SUPFAM" id="SSF52047">
    <property type="entry name" value="RNI-like"/>
    <property type="match status" value="1"/>
</dbReference>
<gene>
    <name evidence="3" type="ORF">QYE76_009509</name>
</gene>
<evidence type="ECO:0000256" key="1">
    <source>
        <dbReference type="SAM" id="MobiDB-lite"/>
    </source>
</evidence>
<accession>A0AAD8TTS4</accession>
<dbReference type="PANTHER" id="PTHR32141">
    <property type="match status" value="1"/>
</dbReference>
<name>A0AAD8TTS4_LOLMU</name>
<dbReference type="Gene3D" id="3.80.10.10">
    <property type="entry name" value="Ribonuclease Inhibitor"/>
    <property type="match status" value="1"/>
</dbReference>
<feature type="region of interest" description="Disordered" evidence="1">
    <location>
        <begin position="1"/>
        <end position="50"/>
    </location>
</feature>
<dbReference type="Proteomes" id="UP001231189">
    <property type="component" value="Unassembled WGS sequence"/>
</dbReference>
<organism evidence="3 4">
    <name type="scientific">Lolium multiflorum</name>
    <name type="common">Italian ryegrass</name>
    <name type="synonym">Lolium perenne subsp. multiflorum</name>
    <dbReference type="NCBI Taxonomy" id="4521"/>
    <lineage>
        <taxon>Eukaryota</taxon>
        <taxon>Viridiplantae</taxon>
        <taxon>Streptophyta</taxon>
        <taxon>Embryophyta</taxon>
        <taxon>Tracheophyta</taxon>
        <taxon>Spermatophyta</taxon>
        <taxon>Magnoliopsida</taxon>
        <taxon>Liliopsida</taxon>
        <taxon>Poales</taxon>
        <taxon>Poaceae</taxon>
        <taxon>BOP clade</taxon>
        <taxon>Pooideae</taxon>
        <taxon>Poodae</taxon>
        <taxon>Poeae</taxon>
        <taxon>Poeae Chloroplast Group 2 (Poeae type)</taxon>
        <taxon>Loliodinae</taxon>
        <taxon>Loliinae</taxon>
        <taxon>Lolium</taxon>
    </lineage>
</organism>
<protein>
    <recommendedName>
        <fullName evidence="2">F-box domain-containing protein</fullName>
    </recommendedName>
</protein>
<proteinExistence type="predicted"/>
<dbReference type="AlphaFoldDB" id="A0AAD8TTS4"/>
<dbReference type="Pfam" id="PF08387">
    <property type="entry name" value="FBD"/>
    <property type="match status" value="1"/>
</dbReference>
<evidence type="ECO:0000313" key="4">
    <source>
        <dbReference type="Proteomes" id="UP001231189"/>
    </source>
</evidence>
<feature type="compositionally biased region" description="Low complexity" evidence="1">
    <location>
        <begin position="1"/>
        <end position="25"/>
    </location>
</feature>
<dbReference type="InterPro" id="IPR006566">
    <property type="entry name" value="FBD"/>
</dbReference>
<reference evidence="3" key="1">
    <citation type="submission" date="2023-07" db="EMBL/GenBank/DDBJ databases">
        <title>A chromosome-level genome assembly of Lolium multiflorum.</title>
        <authorList>
            <person name="Chen Y."/>
            <person name="Copetti D."/>
            <person name="Kolliker R."/>
            <person name="Studer B."/>
        </authorList>
    </citation>
    <scope>NUCLEOTIDE SEQUENCE</scope>
    <source>
        <strain evidence="3">02402/16</strain>
        <tissue evidence="3">Leaf</tissue>
    </source>
</reference>
<dbReference type="InterPro" id="IPR032675">
    <property type="entry name" value="LRR_dom_sf"/>
</dbReference>
<dbReference type="EMBL" id="JAUUTY010000001">
    <property type="protein sequence ID" value="KAK1692812.1"/>
    <property type="molecule type" value="Genomic_DNA"/>
</dbReference>
<evidence type="ECO:0000313" key="3">
    <source>
        <dbReference type="EMBL" id="KAK1692812.1"/>
    </source>
</evidence>
<dbReference type="InterPro" id="IPR001810">
    <property type="entry name" value="F-box_dom"/>
</dbReference>
<dbReference type="PANTHER" id="PTHR32141:SF45">
    <property type="entry name" value="OS07G0285200 PROTEIN"/>
    <property type="match status" value="1"/>
</dbReference>
<dbReference type="SMART" id="SM00579">
    <property type="entry name" value="FBD"/>
    <property type="match status" value="1"/>
</dbReference>
<comment type="caution">
    <text evidence="3">The sequence shown here is derived from an EMBL/GenBank/DDBJ whole genome shotgun (WGS) entry which is preliminary data.</text>
</comment>
<dbReference type="SUPFAM" id="SSF81383">
    <property type="entry name" value="F-box domain"/>
    <property type="match status" value="1"/>
</dbReference>
<dbReference type="Pfam" id="PF24758">
    <property type="entry name" value="LRR_At5g56370"/>
    <property type="match status" value="1"/>
</dbReference>
<sequence length="482" mass="53760">MKQKKPATAATTSTRRKAAGAAAPAPKRRAFGGAGGGRPRKRARDLPSHGDLISNLPDAILGTIISLLPTKDGARTQAIARRWRPLWRTAPLNLVADYYLCASKFKRLPLVSKILSDHHGPALRFRFPFIRLHKAKKRYAEDAAQVETWFRSRALANLQVLHISFEPLDYTHAAEKRFPLPPSVLLCASTVVLVGISFCDFPKQIPPSLSFPLLKELYLRCVSISEDVFHGVLSSCPVLESLYLQSTGDVGCFRITSPTLRSLGLCKCFSIQGELIIEDAPCLERLILPQPGEGGDTIRVIRAPKLQILGRLSRRISQLEIANLVFKSLTPATFNNTISSVKILALEFSFPDLDAVIDVLRCFPCLEKLYVMCMEFLNIPMKKNAHQYNRLDPVKCLETHLKELVFDVYEGDEQAVHFAKFFILNAKVLKQIKFGVSEKIGKECMADQYKLLEVGNMASPDAQLEFIHSGDNSLDAHELQIP</sequence>
<dbReference type="PROSITE" id="PS50181">
    <property type="entry name" value="FBOX"/>
    <property type="match status" value="1"/>
</dbReference>
<keyword evidence="4" id="KW-1185">Reference proteome</keyword>